<dbReference type="Gene3D" id="2.60.40.150">
    <property type="entry name" value="C2 domain"/>
    <property type="match status" value="1"/>
</dbReference>
<dbReference type="InterPro" id="IPR035892">
    <property type="entry name" value="C2_domain_sf"/>
</dbReference>
<dbReference type="InterPro" id="IPR018936">
    <property type="entry name" value="PI3/4_kinase_CS"/>
</dbReference>
<accession>A0ABP0IN81</accession>
<dbReference type="SMART" id="SM00145">
    <property type="entry name" value="PI3Ka"/>
    <property type="match status" value="1"/>
</dbReference>
<dbReference type="InterPro" id="IPR001263">
    <property type="entry name" value="PI3K_accessory_dom"/>
</dbReference>
<evidence type="ECO:0000259" key="9">
    <source>
        <dbReference type="PROSITE" id="PS50290"/>
    </source>
</evidence>
<evidence type="ECO:0000256" key="8">
    <source>
        <dbReference type="SAM" id="MobiDB-lite"/>
    </source>
</evidence>
<dbReference type="PROSITE" id="PS00916">
    <property type="entry name" value="PI3_4_KINASE_2"/>
    <property type="match status" value="1"/>
</dbReference>
<dbReference type="Pfam" id="PF00454">
    <property type="entry name" value="PI3_PI4_kinase"/>
    <property type="match status" value="1"/>
</dbReference>
<dbReference type="PROSITE" id="PS00915">
    <property type="entry name" value="PI3_4_KINASE_1"/>
    <property type="match status" value="1"/>
</dbReference>
<dbReference type="CDD" id="cd00896">
    <property type="entry name" value="PI3Kc_III"/>
    <property type="match status" value="1"/>
</dbReference>
<keyword evidence="3 6" id="KW-0547">Nucleotide-binding</keyword>
<reference evidence="12 13" key="1">
    <citation type="submission" date="2024-02" db="EMBL/GenBank/DDBJ databases">
        <authorList>
            <person name="Chen Y."/>
            <person name="Shah S."/>
            <person name="Dougan E. K."/>
            <person name="Thang M."/>
            <person name="Chan C."/>
        </authorList>
    </citation>
    <scope>NUCLEOTIDE SEQUENCE [LARGE SCALE GENOMIC DNA]</scope>
</reference>
<dbReference type="Gene3D" id="1.25.40.70">
    <property type="entry name" value="Phosphatidylinositol 3-kinase, accessory domain (PIK)"/>
    <property type="match status" value="1"/>
</dbReference>
<feature type="region of interest" description="Disordered" evidence="8">
    <location>
        <begin position="798"/>
        <end position="818"/>
    </location>
</feature>
<feature type="domain" description="C2 PI3K-type" evidence="11">
    <location>
        <begin position="23"/>
        <end position="193"/>
    </location>
</feature>
<dbReference type="SUPFAM" id="SSF48371">
    <property type="entry name" value="ARM repeat"/>
    <property type="match status" value="1"/>
</dbReference>
<dbReference type="EC" id="2.7.1.137" evidence="1"/>
<feature type="compositionally biased region" description="Low complexity" evidence="8">
    <location>
        <begin position="501"/>
        <end position="533"/>
    </location>
</feature>
<evidence type="ECO:0000256" key="6">
    <source>
        <dbReference type="PIRNR" id="PIRNR000587"/>
    </source>
</evidence>
<dbReference type="InterPro" id="IPR042236">
    <property type="entry name" value="PI3K_accessory_sf"/>
</dbReference>
<dbReference type="Proteomes" id="UP001642464">
    <property type="component" value="Unassembled WGS sequence"/>
</dbReference>
<dbReference type="InterPro" id="IPR011009">
    <property type="entry name" value="Kinase-like_dom_sf"/>
</dbReference>
<evidence type="ECO:0000256" key="3">
    <source>
        <dbReference type="ARBA" id="ARBA00022741"/>
    </source>
</evidence>
<evidence type="ECO:0000256" key="1">
    <source>
        <dbReference type="ARBA" id="ARBA00012073"/>
    </source>
</evidence>
<sequence length="1020" mass="113613">MESVPCQNFAYQLSCDVPLDVMVKIRTLDFGKNGSRGNGGEDEDGRDEDEFCVTVQLFCGEYAMHVVLQSTFSATLDENGRRVYWDEWLTPPARYCDLQLDACLVVTVHSAKRGRVGVAVAKLFDDLGRMRRGRVQLRLDERMQFGMSDSMIKESHDPSDDRARIWMVGERYNHEEVPNLDWLDDLARARTREITSAAGRGRGGDKNKFPVLTIEFPYFRFPVVFEESTYYSERMDAIFSLRAKQEEENKARESMSLRGGGLRRSTSGGGAFSSSGTLTERYPWETQLCVVHDAELLQAQGRAMDGKELDNPVEAKYRKLNPRTVRGVVDKRLKPNKAEREVLQELIHSSKKLTLDNQDMLWKFCSSLTTDKKALIKFVMSVDWAAPVEVQQAEELLGEWAEIDIADALRLLGDEPEFRNSVVRAHAIKILDKANDDEILLYLLQLVQALRYDDLVDIDEALAAENEGAASPTASSGGAAAGGDLIAQAAVGGGGPGSAAGGVSSTTQPMSVSSTSASSQQQTGSGQSAADASNKSRWQPGLLARFLIRRAVNSVSLVSFFSWYLHIESFRKQRGVLFKYVQEELLRQLNDTVHGQRMVAEIKQQARFVGRIMDMGKEGRGRAVTRQNYLQRMLKQSDGKYHELCSLGSPVMHPLFPSLRVVAIDPESLRVFSSKTQPIRLDLMAVKHDGGGSAEPNQEQFELGKPTRTPAMFKIGDDLRQDQLVLQLLGVMDKMFKDVNMDLHLTLYRVLPFSVDEGMMEFVDKSFSLAAIQRNYGSISAFFRSKAKAQAAKMDIDTSESTAAQGRRSSGGGGAVAAGSTAATSQAVTSGQGTDRRAPQIPLVQSEGELYDEMVSKFIKSCAGYCMCTYVLCVGDRHLDNIMIRSTGELFHIDFGYILGNDPRSWAVHPIRLTRDMIDTMGGRGSKGFDKFVSHCCQAYRVLRSNSGLILNLLYLMKDSKIDNLFNDLDAVLKIVHERFELDRSDESAEIWLLDKLNKCEDTFMTTLSDALHNANVFLN</sequence>
<keyword evidence="5 6" id="KW-0067">ATP-binding</keyword>
<keyword evidence="4 6" id="KW-0418">Kinase</keyword>
<proteinExistence type="inferred from homology"/>
<dbReference type="InterPro" id="IPR036940">
    <property type="entry name" value="PI3/4_kinase_cat_sf"/>
</dbReference>
<evidence type="ECO:0000313" key="12">
    <source>
        <dbReference type="EMBL" id="CAK9002937.1"/>
    </source>
</evidence>
<dbReference type="InterPro" id="IPR016024">
    <property type="entry name" value="ARM-type_fold"/>
</dbReference>
<protein>
    <recommendedName>
        <fullName evidence="1">phosphatidylinositol 3-kinase</fullName>
        <ecNumber evidence="1">2.7.1.137</ecNumber>
    </recommendedName>
</protein>
<comment type="similarity">
    <text evidence="6 7">Belongs to the PI3/PI4-kinase family.</text>
</comment>
<name>A0ABP0IN81_9DINO</name>
<dbReference type="SUPFAM" id="SSF56112">
    <property type="entry name" value="Protein kinase-like (PK-like)"/>
    <property type="match status" value="1"/>
</dbReference>
<dbReference type="Pfam" id="PF00792">
    <property type="entry name" value="PI3K_C2"/>
    <property type="match status" value="1"/>
</dbReference>
<evidence type="ECO:0000256" key="4">
    <source>
        <dbReference type="ARBA" id="ARBA00022777"/>
    </source>
</evidence>
<dbReference type="InterPro" id="IPR015433">
    <property type="entry name" value="PI3/4_kinase"/>
</dbReference>
<dbReference type="EMBL" id="CAXAMM010004235">
    <property type="protein sequence ID" value="CAK9002937.1"/>
    <property type="molecule type" value="Genomic_DNA"/>
</dbReference>
<evidence type="ECO:0000256" key="7">
    <source>
        <dbReference type="PROSITE-ProRule" id="PRU00880"/>
    </source>
</evidence>
<dbReference type="PROSITE" id="PS51547">
    <property type="entry name" value="C2_PI3K"/>
    <property type="match status" value="1"/>
</dbReference>
<dbReference type="InterPro" id="IPR057756">
    <property type="entry name" value="PI3-kinase_type3/VPS34_cat"/>
</dbReference>
<feature type="domain" description="PIK helical" evidence="10">
    <location>
        <begin position="329"/>
        <end position="588"/>
    </location>
</feature>
<gene>
    <name evidence="12" type="ORF">SCF082_LOCUS7543</name>
</gene>
<keyword evidence="13" id="KW-1185">Reference proteome</keyword>
<dbReference type="PROSITE" id="PS50290">
    <property type="entry name" value="PI3_4_KINASE_3"/>
    <property type="match status" value="1"/>
</dbReference>
<dbReference type="Gene3D" id="3.30.1010.10">
    <property type="entry name" value="Phosphatidylinositol 3-kinase Catalytic Subunit, Chain A, domain 4"/>
    <property type="match status" value="1"/>
</dbReference>
<dbReference type="PANTHER" id="PTHR10048">
    <property type="entry name" value="PHOSPHATIDYLINOSITOL KINASE"/>
    <property type="match status" value="1"/>
</dbReference>
<evidence type="ECO:0000259" key="11">
    <source>
        <dbReference type="PROSITE" id="PS51547"/>
    </source>
</evidence>
<feature type="region of interest" description="Disordered" evidence="8">
    <location>
        <begin position="250"/>
        <end position="276"/>
    </location>
</feature>
<dbReference type="SMART" id="SM00146">
    <property type="entry name" value="PI3Kc"/>
    <property type="match status" value="1"/>
</dbReference>
<dbReference type="InterPro" id="IPR002420">
    <property type="entry name" value="PI3K-type_C2_dom"/>
</dbReference>
<feature type="compositionally biased region" description="Gly residues" evidence="8">
    <location>
        <begin position="258"/>
        <end position="271"/>
    </location>
</feature>
<dbReference type="SUPFAM" id="SSF49562">
    <property type="entry name" value="C2 domain (Calcium/lipid-binding domain, CaLB)"/>
    <property type="match status" value="1"/>
</dbReference>
<dbReference type="PANTHER" id="PTHR10048:SF7">
    <property type="entry name" value="PHOSPHATIDYLINOSITOL 3-KINASE CATALYTIC SUBUNIT TYPE 3"/>
    <property type="match status" value="1"/>
</dbReference>
<evidence type="ECO:0000256" key="5">
    <source>
        <dbReference type="ARBA" id="ARBA00022840"/>
    </source>
</evidence>
<feature type="domain" description="PI3K/PI4K catalytic" evidence="9">
    <location>
        <begin position="665"/>
        <end position="1005"/>
    </location>
</feature>
<dbReference type="InterPro" id="IPR008290">
    <property type="entry name" value="PI3K_Vps34"/>
</dbReference>
<keyword evidence="2 6" id="KW-0808">Transferase</keyword>
<dbReference type="PROSITE" id="PS51545">
    <property type="entry name" value="PIK_HELICAL"/>
    <property type="match status" value="1"/>
</dbReference>
<dbReference type="Pfam" id="PF00613">
    <property type="entry name" value="PI3Ka"/>
    <property type="match status" value="1"/>
</dbReference>
<dbReference type="PIRSF" id="PIRSF000587">
    <property type="entry name" value="PI3K_Vps34"/>
    <property type="match status" value="1"/>
</dbReference>
<evidence type="ECO:0000259" key="10">
    <source>
        <dbReference type="PROSITE" id="PS51545"/>
    </source>
</evidence>
<evidence type="ECO:0000256" key="2">
    <source>
        <dbReference type="ARBA" id="ARBA00022679"/>
    </source>
</evidence>
<organism evidence="12 13">
    <name type="scientific">Durusdinium trenchii</name>
    <dbReference type="NCBI Taxonomy" id="1381693"/>
    <lineage>
        <taxon>Eukaryota</taxon>
        <taxon>Sar</taxon>
        <taxon>Alveolata</taxon>
        <taxon>Dinophyceae</taxon>
        <taxon>Suessiales</taxon>
        <taxon>Symbiodiniaceae</taxon>
        <taxon>Durusdinium</taxon>
    </lineage>
</organism>
<dbReference type="Gene3D" id="1.10.1070.11">
    <property type="entry name" value="Phosphatidylinositol 3-/4-kinase, catalytic domain"/>
    <property type="match status" value="1"/>
</dbReference>
<comment type="caution">
    <text evidence="12">The sequence shown here is derived from an EMBL/GenBank/DDBJ whole genome shotgun (WGS) entry which is preliminary data.</text>
</comment>
<dbReference type="InterPro" id="IPR000403">
    <property type="entry name" value="PI3/4_kinase_cat_dom"/>
</dbReference>
<evidence type="ECO:0000313" key="13">
    <source>
        <dbReference type="Proteomes" id="UP001642464"/>
    </source>
</evidence>
<feature type="region of interest" description="Disordered" evidence="8">
    <location>
        <begin position="497"/>
        <end position="534"/>
    </location>
</feature>